<gene>
    <name evidence="1" type="ORF">GCM10009849_15850</name>
</gene>
<reference evidence="1 2" key="1">
    <citation type="journal article" date="2019" name="Int. J. Syst. Evol. Microbiol.">
        <title>The Global Catalogue of Microorganisms (GCM) 10K type strain sequencing project: providing services to taxonomists for standard genome sequencing and annotation.</title>
        <authorList>
            <consortium name="The Broad Institute Genomics Platform"/>
            <consortium name="The Broad Institute Genome Sequencing Center for Infectious Disease"/>
            <person name="Wu L."/>
            <person name="Ma J."/>
        </authorList>
    </citation>
    <scope>NUCLEOTIDE SEQUENCE [LARGE SCALE GENOMIC DNA]</scope>
    <source>
        <strain evidence="1 2">JCM 16034</strain>
    </source>
</reference>
<accession>A0ABN3BS14</accession>
<dbReference type="EMBL" id="BAAAQW010000004">
    <property type="protein sequence ID" value="GAA2199437.1"/>
    <property type="molecule type" value="Genomic_DNA"/>
</dbReference>
<comment type="caution">
    <text evidence="1">The sequence shown here is derived from an EMBL/GenBank/DDBJ whole genome shotgun (WGS) entry which is preliminary data.</text>
</comment>
<dbReference type="RefSeq" id="WP_344299163.1">
    <property type="nucleotide sequence ID" value="NZ_BAAAQW010000004.1"/>
</dbReference>
<sequence length="261" mass="28029">MRNAPDYRAALSRLCPLSDPETGTLVGFDGRFWPVEAPVALTALSLLPPRALGSITADFPRASRPARHHIADAAETLANTAGEWLERRCTEPGSENRDLRSACQPLAAEVSNAVAYREILDAVCGDSDDHDGLREAVLPAALKAFETGKRPRLDEVGDDAAASFPAALPRTDYLAADPALRERAGAYLMAFALAPECDDPATPLAARTTEQDPFTAFARAHLHQPQRYADAVREHRTLDPKVLGPAIAARTPAPEPLPWGA</sequence>
<name>A0ABN3BS14_9MICC</name>
<keyword evidence="2" id="KW-1185">Reference proteome</keyword>
<evidence type="ECO:0000313" key="2">
    <source>
        <dbReference type="Proteomes" id="UP001500432"/>
    </source>
</evidence>
<organism evidence="1 2">
    <name type="scientific">Sinomonas flava</name>
    <dbReference type="NCBI Taxonomy" id="496857"/>
    <lineage>
        <taxon>Bacteria</taxon>
        <taxon>Bacillati</taxon>
        <taxon>Actinomycetota</taxon>
        <taxon>Actinomycetes</taxon>
        <taxon>Micrococcales</taxon>
        <taxon>Micrococcaceae</taxon>
        <taxon>Sinomonas</taxon>
    </lineage>
</organism>
<evidence type="ECO:0000313" key="1">
    <source>
        <dbReference type="EMBL" id="GAA2199437.1"/>
    </source>
</evidence>
<proteinExistence type="predicted"/>
<dbReference type="Proteomes" id="UP001500432">
    <property type="component" value="Unassembled WGS sequence"/>
</dbReference>
<protein>
    <submittedName>
        <fullName evidence="1">Uncharacterized protein</fullName>
    </submittedName>
</protein>